<comment type="caution">
    <text evidence="2">The sequence shown here is derived from an EMBL/GenBank/DDBJ whole genome shotgun (WGS) entry which is preliminary data.</text>
</comment>
<keyword evidence="1" id="KW-0812">Transmembrane</keyword>
<protein>
    <submittedName>
        <fullName evidence="2">Uncharacterized protein</fullName>
    </submittedName>
</protein>
<keyword evidence="1" id="KW-1133">Transmembrane helix</keyword>
<accession>A0A917V1M2</accession>
<dbReference type="RefSeq" id="WP_188634364.1">
    <property type="nucleotide sequence ID" value="NZ_BMNQ01000101.1"/>
</dbReference>
<organism evidence="2 3">
    <name type="scientific">Lentibacillus kapialis</name>
    <dbReference type="NCBI Taxonomy" id="340214"/>
    <lineage>
        <taxon>Bacteria</taxon>
        <taxon>Bacillati</taxon>
        <taxon>Bacillota</taxon>
        <taxon>Bacilli</taxon>
        <taxon>Bacillales</taxon>
        <taxon>Bacillaceae</taxon>
        <taxon>Lentibacillus</taxon>
    </lineage>
</organism>
<evidence type="ECO:0000313" key="2">
    <source>
        <dbReference type="EMBL" id="GGK09256.1"/>
    </source>
</evidence>
<evidence type="ECO:0000313" key="3">
    <source>
        <dbReference type="Proteomes" id="UP000658382"/>
    </source>
</evidence>
<dbReference type="EMBL" id="BMNQ01000101">
    <property type="protein sequence ID" value="GGK09256.1"/>
    <property type="molecule type" value="Genomic_DNA"/>
</dbReference>
<gene>
    <name evidence="2" type="ORF">GCM10007063_34640</name>
</gene>
<proteinExistence type="predicted"/>
<feature type="transmembrane region" description="Helical" evidence="1">
    <location>
        <begin position="36"/>
        <end position="55"/>
    </location>
</feature>
<feature type="transmembrane region" description="Helical" evidence="1">
    <location>
        <begin position="6"/>
        <end position="24"/>
    </location>
</feature>
<keyword evidence="3" id="KW-1185">Reference proteome</keyword>
<dbReference type="AlphaFoldDB" id="A0A917V1M2"/>
<name>A0A917V1M2_9BACI</name>
<reference evidence="2" key="2">
    <citation type="submission" date="2020-09" db="EMBL/GenBank/DDBJ databases">
        <authorList>
            <person name="Sun Q."/>
            <person name="Ohkuma M."/>
        </authorList>
    </citation>
    <scope>NUCLEOTIDE SEQUENCE</scope>
    <source>
        <strain evidence="2">JCM 12580</strain>
    </source>
</reference>
<keyword evidence="1" id="KW-0472">Membrane</keyword>
<dbReference type="Proteomes" id="UP000658382">
    <property type="component" value="Unassembled WGS sequence"/>
</dbReference>
<evidence type="ECO:0000256" key="1">
    <source>
        <dbReference type="SAM" id="Phobius"/>
    </source>
</evidence>
<reference evidence="2" key="1">
    <citation type="journal article" date="2014" name="Int. J. Syst. Evol. Microbiol.">
        <title>Complete genome sequence of Corynebacterium casei LMG S-19264T (=DSM 44701T), isolated from a smear-ripened cheese.</title>
        <authorList>
            <consortium name="US DOE Joint Genome Institute (JGI-PGF)"/>
            <person name="Walter F."/>
            <person name="Albersmeier A."/>
            <person name="Kalinowski J."/>
            <person name="Ruckert C."/>
        </authorList>
    </citation>
    <scope>NUCLEOTIDE SEQUENCE</scope>
    <source>
        <strain evidence="2">JCM 12580</strain>
    </source>
</reference>
<sequence>MSTSIVIIAIVSIVIWILVSQELIKPSKENKEKRKLITLMSAGSLSTLILTVFLFENIQL</sequence>